<proteinExistence type="predicted"/>
<accession>A0ABQ7YGI8</accession>
<evidence type="ECO:0000313" key="1">
    <source>
        <dbReference type="EMBL" id="KAH0866849.1"/>
    </source>
</evidence>
<evidence type="ECO:0000313" key="2">
    <source>
        <dbReference type="Proteomes" id="UP000824890"/>
    </source>
</evidence>
<dbReference type="EMBL" id="JAGKQM010000017">
    <property type="protein sequence ID" value="KAH0866849.1"/>
    <property type="molecule type" value="Genomic_DNA"/>
</dbReference>
<organism evidence="1 2">
    <name type="scientific">Brassica napus</name>
    <name type="common">Rape</name>
    <dbReference type="NCBI Taxonomy" id="3708"/>
    <lineage>
        <taxon>Eukaryota</taxon>
        <taxon>Viridiplantae</taxon>
        <taxon>Streptophyta</taxon>
        <taxon>Embryophyta</taxon>
        <taxon>Tracheophyta</taxon>
        <taxon>Spermatophyta</taxon>
        <taxon>Magnoliopsida</taxon>
        <taxon>eudicotyledons</taxon>
        <taxon>Gunneridae</taxon>
        <taxon>Pentapetalae</taxon>
        <taxon>rosids</taxon>
        <taxon>malvids</taxon>
        <taxon>Brassicales</taxon>
        <taxon>Brassicaceae</taxon>
        <taxon>Brassiceae</taxon>
        <taxon>Brassica</taxon>
    </lineage>
</organism>
<name>A0ABQ7YGI8_BRANA</name>
<sequence length="73" mass="7953">LTSETPCGDRHFPVSTVVPRTVSIVASRDAFGLKLGLLRVLRCGCVRGGYGVAYRASVLQEHDMGLSHVHYCH</sequence>
<dbReference type="Proteomes" id="UP000824890">
    <property type="component" value="Unassembled WGS sequence"/>
</dbReference>
<protein>
    <submittedName>
        <fullName evidence="1">Uncharacterized protein</fullName>
    </submittedName>
</protein>
<reference evidence="1 2" key="1">
    <citation type="submission" date="2021-05" db="EMBL/GenBank/DDBJ databases">
        <title>Genome Assembly of Synthetic Allotetraploid Brassica napus Reveals Homoeologous Exchanges between Subgenomes.</title>
        <authorList>
            <person name="Davis J.T."/>
        </authorList>
    </citation>
    <scope>NUCLEOTIDE SEQUENCE [LARGE SCALE GENOMIC DNA]</scope>
    <source>
        <strain evidence="2">cv. Da-Ae</strain>
        <tissue evidence="1">Seedling</tissue>
    </source>
</reference>
<feature type="non-terminal residue" evidence="1">
    <location>
        <position position="73"/>
    </location>
</feature>
<gene>
    <name evidence="1" type="ORF">HID58_073871</name>
</gene>
<keyword evidence="2" id="KW-1185">Reference proteome</keyword>
<feature type="non-terminal residue" evidence="1">
    <location>
        <position position="1"/>
    </location>
</feature>
<comment type="caution">
    <text evidence="1">The sequence shown here is derived from an EMBL/GenBank/DDBJ whole genome shotgun (WGS) entry which is preliminary data.</text>
</comment>